<comment type="caution">
    <text evidence="2">The sequence shown here is derived from an EMBL/GenBank/DDBJ whole genome shotgun (WGS) entry which is preliminary data.</text>
</comment>
<accession>A0ABD1Y5J7</accession>
<gene>
    <name evidence="2" type="ORF">R1flu_002239</name>
</gene>
<protein>
    <submittedName>
        <fullName evidence="2">Uncharacterized protein</fullName>
    </submittedName>
</protein>
<dbReference type="AlphaFoldDB" id="A0ABD1Y5J7"/>
<dbReference type="EMBL" id="JBHFFA010000006">
    <property type="protein sequence ID" value="KAL2622034.1"/>
    <property type="molecule type" value="Genomic_DNA"/>
</dbReference>
<evidence type="ECO:0000313" key="2">
    <source>
        <dbReference type="EMBL" id="KAL2622034.1"/>
    </source>
</evidence>
<proteinExistence type="predicted"/>
<sequence length="136" mass="14997">MGITTVDGDSSELADSPRDEICSCRSNSLSTRAMEIVLYRSSWKVIARPLGLSEVGLSGKRSPPTAWDRVNSSMPKTVSSPPEHLGFYTNSGPELLKRGWRLLESYSCDRLHPGVAYPRLKELPPRPVFAHVARSA</sequence>
<reference evidence="2 3" key="1">
    <citation type="submission" date="2024-09" db="EMBL/GenBank/DDBJ databases">
        <title>Chromosome-scale assembly of Riccia fluitans.</title>
        <authorList>
            <person name="Paukszto L."/>
            <person name="Sawicki J."/>
            <person name="Karawczyk K."/>
            <person name="Piernik-Szablinska J."/>
            <person name="Szczecinska M."/>
            <person name="Mazdziarz M."/>
        </authorList>
    </citation>
    <scope>NUCLEOTIDE SEQUENCE [LARGE SCALE GENOMIC DNA]</scope>
    <source>
        <strain evidence="2">Rf_01</strain>
        <tissue evidence="2">Aerial parts of the thallus</tissue>
    </source>
</reference>
<name>A0ABD1Y5J7_9MARC</name>
<feature type="compositionally biased region" description="Polar residues" evidence="1">
    <location>
        <begin position="70"/>
        <end position="80"/>
    </location>
</feature>
<organism evidence="2 3">
    <name type="scientific">Riccia fluitans</name>
    <dbReference type="NCBI Taxonomy" id="41844"/>
    <lineage>
        <taxon>Eukaryota</taxon>
        <taxon>Viridiplantae</taxon>
        <taxon>Streptophyta</taxon>
        <taxon>Embryophyta</taxon>
        <taxon>Marchantiophyta</taxon>
        <taxon>Marchantiopsida</taxon>
        <taxon>Marchantiidae</taxon>
        <taxon>Marchantiales</taxon>
        <taxon>Ricciaceae</taxon>
        <taxon>Riccia</taxon>
    </lineage>
</organism>
<dbReference type="Proteomes" id="UP001605036">
    <property type="component" value="Unassembled WGS sequence"/>
</dbReference>
<feature type="region of interest" description="Disordered" evidence="1">
    <location>
        <begin position="57"/>
        <end position="81"/>
    </location>
</feature>
<evidence type="ECO:0000313" key="3">
    <source>
        <dbReference type="Proteomes" id="UP001605036"/>
    </source>
</evidence>
<keyword evidence="3" id="KW-1185">Reference proteome</keyword>
<evidence type="ECO:0000256" key="1">
    <source>
        <dbReference type="SAM" id="MobiDB-lite"/>
    </source>
</evidence>